<dbReference type="AlphaFoldDB" id="A0AAV2KUX9"/>
<name>A0AAV2KUX9_KNICA</name>
<keyword evidence="2" id="KW-1185">Reference proteome</keyword>
<evidence type="ECO:0008006" key="3">
    <source>
        <dbReference type="Google" id="ProtNLM"/>
    </source>
</evidence>
<accession>A0AAV2KUX9</accession>
<organism evidence="1 2">
    <name type="scientific">Knipowitschia caucasica</name>
    <name type="common">Caucasian dwarf goby</name>
    <name type="synonym">Pomatoschistus caucasicus</name>
    <dbReference type="NCBI Taxonomy" id="637954"/>
    <lineage>
        <taxon>Eukaryota</taxon>
        <taxon>Metazoa</taxon>
        <taxon>Chordata</taxon>
        <taxon>Craniata</taxon>
        <taxon>Vertebrata</taxon>
        <taxon>Euteleostomi</taxon>
        <taxon>Actinopterygii</taxon>
        <taxon>Neopterygii</taxon>
        <taxon>Teleostei</taxon>
        <taxon>Neoteleostei</taxon>
        <taxon>Acanthomorphata</taxon>
        <taxon>Gobiaria</taxon>
        <taxon>Gobiiformes</taxon>
        <taxon>Gobioidei</taxon>
        <taxon>Gobiidae</taxon>
        <taxon>Gobiinae</taxon>
        <taxon>Knipowitschia</taxon>
    </lineage>
</organism>
<dbReference type="EMBL" id="OZ035841">
    <property type="protein sequence ID" value="CAL1591027.1"/>
    <property type="molecule type" value="Genomic_DNA"/>
</dbReference>
<evidence type="ECO:0000313" key="1">
    <source>
        <dbReference type="EMBL" id="CAL1591027.1"/>
    </source>
</evidence>
<proteinExistence type="predicted"/>
<protein>
    <recommendedName>
        <fullName evidence="3">Tyr recombinase domain-containing protein</fullName>
    </recommendedName>
</protein>
<evidence type="ECO:0000313" key="2">
    <source>
        <dbReference type="Proteomes" id="UP001497482"/>
    </source>
</evidence>
<gene>
    <name evidence="1" type="ORF">KC01_LOCUS20447</name>
</gene>
<reference evidence="1 2" key="1">
    <citation type="submission" date="2024-04" db="EMBL/GenBank/DDBJ databases">
        <authorList>
            <person name="Waldvogel A.-M."/>
            <person name="Schoenle A."/>
        </authorList>
    </citation>
    <scope>NUCLEOTIDE SEQUENCE [LARGE SCALE GENOMIC DNA]</scope>
</reference>
<dbReference type="Proteomes" id="UP001497482">
    <property type="component" value="Chromosome 19"/>
</dbReference>
<sequence>MELLVYGTACIWLRLLPQRRCLPGRGVLLRPGIRVPSAEPLGRCIFFFYSDVIPSSDALRFFTDAAPSVGFGGLFQVQWFAGPWPDAFPQSISSALPITFQCHPPLLRIGAATRAASLGLPYSALQQLGRWSSSALSSYIRPDTSTILAAQRLFASP</sequence>